<protein>
    <submittedName>
        <fullName evidence="4">Uncharacterized protein</fullName>
    </submittedName>
</protein>
<name>A0A658QXH4_9BURK</name>
<organism evidence="4 5">
    <name type="scientific">Caballeronia concitans</name>
    <dbReference type="NCBI Taxonomy" id="1777133"/>
    <lineage>
        <taxon>Bacteria</taxon>
        <taxon>Pseudomonadati</taxon>
        <taxon>Pseudomonadota</taxon>
        <taxon>Betaproteobacteria</taxon>
        <taxon>Burkholderiales</taxon>
        <taxon>Burkholderiaceae</taxon>
        <taxon>Caballeronia</taxon>
    </lineage>
</organism>
<evidence type="ECO:0000313" key="4">
    <source>
        <dbReference type="EMBL" id="SAL31282.1"/>
    </source>
</evidence>
<dbReference type="GO" id="GO:0004540">
    <property type="term" value="F:RNA nuclease activity"/>
    <property type="evidence" value="ECO:0007669"/>
    <property type="project" value="InterPro"/>
</dbReference>
<dbReference type="GO" id="GO:0110001">
    <property type="term" value="C:toxin-antitoxin complex"/>
    <property type="evidence" value="ECO:0007669"/>
    <property type="project" value="InterPro"/>
</dbReference>
<dbReference type="Proteomes" id="UP000198263">
    <property type="component" value="Unassembled WGS sequence"/>
</dbReference>
<evidence type="ECO:0000313" key="5">
    <source>
        <dbReference type="Proteomes" id="UP000198263"/>
    </source>
</evidence>
<dbReference type="AlphaFoldDB" id="A0A658QXH4"/>
<sequence>MSRDIQTLLEYLDHVLTAIRRISRYTQGMDEAAFLEDELIQDAVLGNLENVGDACKTSGGIFLTSSQSIETSLSQPLTKCAMPSLTATTRSI</sequence>
<keyword evidence="3" id="KW-0378">Hydrolase</keyword>
<keyword evidence="2" id="KW-0540">Nuclease</keyword>
<evidence type="ECO:0000256" key="3">
    <source>
        <dbReference type="ARBA" id="ARBA00022801"/>
    </source>
</evidence>
<keyword evidence="1" id="KW-1277">Toxin-antitoxin system</keyword>
<dbReference type="InterPro" id="IPR008201">
    <property type="entry name" value="HepT-like"/>
</dbReference>
<evidence type="ECO:0000256" key="2">
    <source>
        <dbReference type="ARBA" id="ARBA00022722"/>
    </source>
</evidence>
<gene>
    <name evidence="4" type="ORF">AWB72_02740</name>
</gene>
<comment type="caution">
    <text evidence="4">The sequence shown here is derived from an EMBL/GenBank/DDBJ whole genome shotgun (WGS) entry which is preliminary data.</text>
</comment>
<reference evidence="4 5" key="1">
    <citation type="submission" date="2016-01" db="EMBL/GenBank/DDBJ databases">
        <authorList>
            <person name="Peeters C."/>
        </authorList>
    </citation>
    <scope>NUCLEOTIDE SEQUENCE [LARGE SCALE GENOMIC DNA]</scope>
    <source>
        <strain evidence="4">LMG 29315</strain>
    </source>
</reference>
<dbReference type="GO" id="GO:0016787">
    <property type="term" value="F:hydrolase activity"/>
    <property type="evidence" value="ECO:0007669"/>
    <property type="project" value="UniProtKB-KW"/>
</dbReference>
<dbReference type="Pfam" id="PF01934">
    <property type="entry name" value="HepT-like"/>
    <property type="match status" value="1"/>
</dbReference>
<keyword evidence="5" id="KW-1185">Reference proteome</keyword>
<evidence type="ECO:0000256" key="1">
    <source>
        <dbReference type="ARBA" id="ARBA00022649"/>
    </source>
</evidence>
<accession>A0A658QXH4</accession>
<dbReference type="EMBL" id="FCNV02000004">
    <property type="protein sequence ID" value="SAL31282.1"/>
    <property type="molecule type" value="Genomic_DNA"/>
</dbReference>
<proteinExistence type="predicted"/>